<dbReference type="Gene3D" id="3.30.2010.10">
    <property type="entry name" value="Metalloproteases ('zincins'), catalytic domain"/>
    <property type="match status" value="1"/>
</dbReference>
<dbReference type="RefSeq" id="WP_055426018.1">
    <property type="nucleotide sequence ID" value="NZ_FCOR01000011.1"/>
</dbReference>
<evidence type="ECO:0000313" key="9">
    <source>
        <dbReference type="EMBL" id="CVK16832.1"/>
    </source>
</evidence>
<evidence type="ECO:0000259" key="8">
    <source>
        <dbReference type="Pfam" id="PF01435"/>
    </source>
</evidence>
<proteinExistence type="inferred from homology"/>
<organism evidence="9 10">
    <name type="scientific">Apibacter mensalis</name>
    <dbReference type="NCBI Taxonomy" id="1586267"/>
    <lineage>
        <taxon>Bacteria</taxon>
        <taxon>Pseudomonadati</taxon>
        <taxon>Bacteroidota</taxon>
        <taxon>Flavobacteriia</taxon>
        <taxon>Flavobacteriales</taxon>
        <taxon>Weeksellaceae</taxon>
        <taxon>Apibacter</taxon>
    </lineage>
</organism>
<keyword evidence="7" id="KW-0732">Signal</keyword>
<name>A0A0X3AR44_9FLAO</name>
<dbReference type="PANTHER" id="PTHR22726">
    <property type="entry name" value="METALLOENDOPEPTIDASE OMA1"/>
    <property type="match status" value="1"/>
</dbReference>
<gene>
    <name evidence="9" type="ORF">Ga0061079_11124</name>
</gene>
<sequence length="268" mass="29313">MNSKKCLLLSLVTLLTVSCATNPLTGRKSLNLVSNAQLLPSSFQQYQQVLSSNKIITGTAQAKQVEEVGNRIKKAAENYYRSIGQSSALDGYQWQFVLIDDPKMINAWCMPGGKVAVYSGILPICKDDTGLAVVLGHEIAHALAGHGAEKISQSYISEIGGQVLGGVTNNQALRQAINQYYPVASGITLLKYGRKQESDADEMGLYIMALAGYDPRQAPLFWQRMIDATGSSDTPEFLSTHPNPENRIADINKIMSKALQYYQSYKAN</sequence>
<dbReference type="CDD" id="cd07331">
    <property type="entry name" value="M48C_Oma1_like"/>
    <property type="match status" value="1"/>
</dbReference>
<evidence type="ECO:0000313" key="10">
    <source>
        <dbReference type="Proteomes" id="UP000182761"/>
    </source>
</evidence>
<keyword evidence="1 6" id="KW-0645">Protease</keyword>
<evidence type="ECO:0000256" key="2">
    <source>
        <dbReference type="ARBA" id="ARBA00022723"/>
    </source>
</evidence>
<dbReference type="GO" id="GO:0016020">
    <property type="term" value="C:membrane"/>
    <property type="evidence" value="ECO:0007669"/>
    <property type="project" value="TreeGrafter"/>
</dbReference>
<dbReference type="Proteomes" id="UP000182761">
    <property type="component" value="Unassembled WGS sequence"/>
</dbReference>
<evidence type="ECO:0000256" key="4">
    <source>
        <dbReference type="ARBA" id="ARBA00022833"/>
    </source>
</evidence>
<feature type="signal peptide" evidence="7">
    <location>
        <begin position="1"/>
        <end position="20"/>
    </location>
</feature>
<keyword evidence="3 6" id="KW-0378">Hydrolase</keyword>
<dbReference type="OrthoDB" id="9810445at2"/>
<dbReference type="InterPro" id="IPR001915">
    <property type="entry name" value="Peptidase_M48"/>
</dbReference>
<evidence type="ECO:0000256" key="1">
    <source>
        <dbReference type="ARBA" id="ARBA00022670"/>
    </source>
</evidence>
<dbReference type="PANTHER" id="PTHR22726:SF1">
    <property type="entry name" value="METALLOENDOPEPTIDASE OMA1, MITOCHONDRIAL"/>
    <property type="match status" value="1"/>
</dbReference>
<accession>A0A0X3AR44</accession>
<dbReference type="Pfam" id="PF01435">
    <property type="entry name" value="Peptidase_M48"/>
    <property type="match status" value="1"/>
</dbReference>
<dbReference type="EMBL" id="FCOR01000011">
    <property type="protein sequence ID" value="CVK16832.1"/>
    <property type="molecule type" value="Genomic_DNA"/>
</dbReference>
<reference evidence="9 10" key="1">
    <citation type="submission" date="2016-01" db="EMBL/GenBank/DDBJ databases">
        <authorList>
            <person name="McClelland M."/>
            <person name="Jain A."/>
            <person name="Saraogi P."/>
            <person name="Mendelson R."/>
            <person name="Westerman R."/>
            <person name="SanMiguel P."/>
            <person name="Csonka L."/>
        </authorList>
    </citation>
    <scope>NUCLEOTIDE SEQUENCE [LARGE SCALE GENOMIC DNA]</scope>
    <source>
        <strain evidence="9 10">R-53146</strain>
    </source>
</reference>
<feature type="domain" description="Peptidase M48" evidence="8">
    <location>
        <begin position="85"/>
        <end position="253"/>
    </location>
</feature>
<evidence type="ECO:0000256" key="3">
    <source>
        <dbReference type="ARBA" id="ARBA00022801"/>
    </source>
</evidence>
<keyword evidence="5 6" id="KW-0482">Metalloprotease</keyword>
<dbReference type="GO" id="GO:0051603">
    <property type="term" value="P:proteolysis involved in protein catabolic process"/>
    <property type="evidence" value="ECO:0007669"/>
    <property type="project" value="TreeGrafter"/>
</dbReference>
<dbReference type="GO" id="GO:0046872">
    <property type="term" value="F:metal ion binding"/>
    <property type="evidence" value="ECO:0007669"/>
    <property type="project" value="UniProtKB-KW"/>
</dbReference>
<dbReference type="InterPro" id="IPR051156">
    <property type="entry name" value="Mito/Outer_Membr_Metalloprot"/>
</dbReference>
<comment type="similarity">
    <text evidence="6">Belongs to the peptidase M48 family.</text>
</comment>
<keyword evidence="2" id="KW-0479">Metal-binding</keyword>
<dbReference type="GO" id="GO:0004222">
    <property type="term" value="F:metalloendopeptidase activity"/>
    <property type="evidence" value="ECO:0007669"/>
    <property type="project" value="InterPro"/>
</dbReference>
<keyword evidence="4 6" id="KW-0862">Zinc</keyword>
<evidence type="ECO:0000256" key="6">
    <source>
        <dbReference type="RuleBase" id="RU003983"/>
    </source>
</evidence>
<dbReference type="STRING" id="1586267.GCA_001418685_01697"/>
<keyword evidence="10" id="KW-1185">Reference proteome</keyword>
<dbReference type="AlphaFoldDB" id="A0A0X3AR44"/>
<comment type="cofactor">
    <cofactor evidence="6">
        <name>Zn(2+)</name>
        <dbReference type="ChEBI" id="CHEBI:29105"/>
    </cofactor>
    <text evidence="6">Binds 1 zinc ion per subunit.</text>
</comment>
<feature type="chain" id="PRO_5007049812" evidence="7">
    <location>
        <begin position="21"/>
        <end position="268"/>
    </location>
</feature>
<evidence type="ECO:0000256" key="7">
    <source>
        <dbReference type="SAM" id="SignalP"/>
    </source>
</evidence>
<evidence type="ECO:0000256" key="5">
    <source>
        <dbReference type="ARBA" id="ARBA00023049"/>
    </source>
</evidence>
<protein>
    <submittedName>
        <fullName evidence="9">Peptidase family M48</fullName>
    </submittedName>
</protein>
<dbReference type="PROSITE" id="PS51257">
    <property type="entry name" value="PROKAR_LIPOPROTEIN"/>
    <property type="match status" value="1"/>
</dbReference>